<keyword evidence="4" id="KW-0997">Cell inner membrane</keyword>
<keyword evidence="1" id="KW-0813">Transport</keyword>
<proteinExistence type="predicted"/>
<dbReference type="NCBIfam" id="TIGR02142">
    <property type="entry name" value="modC_ABC"/>
    <property type="match status" value="1"/>
</dbReference>
<keyword evidence="3 9" id="KW-0500">Molybdenum</keyword>
<feature type="domain" description="ABC transporter" evidence="10">
    <location>
        <begin position="9"/>
        <end position="242"/>
    </location>
</feature>
<dbReference type="InterPro" id="IPR004606">
    <property type="entry name" value="Mop_domain"/>
</dbReference>
<keyword evidence="13" id="KW-1185">Reference proteome</keyword>
<protein>
    <submittedName>
        <fullName evidence="12">Molybdenum ABC transporter ATP-binding protein</fullName>
    </submittedName>
</protein>
<dbReference type="Gene3D" id="2.40.50.100">
    <property type="match status" value="1"/>
</dbReference>
<keyword evidence="7" id="KW-1278">Translocase</keyword>
<organism evidence="12 13">
    <name type="scientific">Chitinibacter fontanus</name>
    <dbReference type="NCBI Taxonomy" id="1737446"/>
    <lineage>
        <taxon>Bacteria</taxon>
        <taxon>Pseudomonadati</taxon>
        <taxon>Pseudomonadota</taxon>
        <taxon>Betaproteobacteria</taxon>
        <taxon>Neisseriales</taxon>
        <taxon>Chitinibacteraceae</taxon>
        <taxon>Chitinibacter</taxon>
    </lineage>
</organism>
<evidence type="ECO:0000259" key="10">
    <source>
        <dbReference type="PROSITE" id="PS50893"/>
    </source>
</evidence>
<dbReference type="InterPro" id="IPR005116">
    <property type="entry name" value="Transp-assoc_OB_typ1"/>
</dbReference>
<dbReference type="InterPro" id="IPR003593">
    <property type="entry name" value="AAA+_ATPase"/>
</dbReference>
<evidence type="ECO:0000313" key="12">
    <source>
        <dbReference type="EMBL" id="QLI83206.1"/>
    </source>
</evidence>
<dbReference type="InterPro" id="IPR011868">
    <property type="entry name" value="ModC_ABC_ATP-bd"/>
</dbReference>
<evidence type="ECO:0000256" key="6">
    <source>
        <dbReference type="ARBA" id="ARBA00022840"/>
    </source>
</evidence>
<evidence type="ECO:0000256" key="5">
    <source>
        <dbReference type="ARBA" id="ARBA00022741"/>
    </source>
</evidence>
<gene>
    <name evidence="12" type="primary">modC</name>
    <name evidence="12" type="ORF">HZU75_06810</name>
</gene>
<evidence type="ECO:0000256" key="3">
    <source>
        <dbReference type="ARBA" id="ARBA00022505"/>
    </source>
</evidence>
<evidence type="ECO:0000256" key="4">
    <source>
        <dbReference type="ARBA" id="ARBA00022519"/>
    </source>
</evidence>
<dbReference type="Pfam" id="PF03459">
    <property type="entry name" value="TOBE"/>
    <property type="match status" value="1"/>
</dbReference>
<dbReference type="InterPro" id="IPR027417">
    <property type="entry name" value="P-loop_NTPase"/>
</dbReference>
<dbReference type="EMBL" id="CP058952">
    <property type="protein sequence ID" value="QLI83206.1"/>
    <property type="molecule type" value="Genomic_DNA"/>
</dbReference>
<dbReference type="KEGG" id="cfon:HZU75_06810"/>
<dbReference type="InterPro" id="IPR017871">
    <property type="entry name" value="ABC_transporter-like_CS"/>
</dbReference>
<dbReference type="GO" id="GO:0140359">
    <property type="term" value="F:ABC-type transporter activity"/>
    <property type="evidence" value="ECO:0007669"/>
    <property type="project" value="InterPro"/>
</dbReference>
<dbReference type="SUPFAM" id="SSF50331">
    <property type="entry name" value="MOP-like"/>
    <property type="match status" value="1"/>
</dbReference>
<evidence type="ECO:0000256" key="1">
    <source>
        <dbReference type="ARBA" id="ARBA00022448"/>
    </source>
</evidence>
<dbReference type="SMART" id="SM00382">
    <property type="entry name" value="AAA"/>
    <property type="match status" value="1"/>
</dbReference>
<dbReference type="GO" id="GO:0016887">
    <property type="term" value="F:ATP hydrolysis activity"/>
    <property type="evidence" value="ECO:0007669"/>
    <property type="project" value="InterPro"/>
</dbReference>
<dbReference type="Pfam" id="PF00005">
    <property type="entry name" value="ABC_tran"/>
    <property type="match status" value="1"/>
</dbReference>
<dbReference type="GO" id="GO:0015098">
    <property type="term" value="F:molybdate ion transmembrane transporter activity"/>
    <property type="evidence" value="ECO:0007669"/>
    <property type="project" value="InterPro"/>
</dbReference>
<accession>A0A7D5ZGJ1</accession>
<feature type="domain" description="Mop" evidence="11">
    <location>
        <begin position="305"/>
        <end position="369"/>
    </location>
</feature>
<dbReference type="PROSITE" id="PS00211">
    <property type="entry name" value="ABC_TRANSPORTER_1"/>
    <property type="match status" value="1"/>
</dbReference>
<reference evidence="12 13" key="1">
    <citation type="journal article" date="2016" name="Int. J. Syst. Evol. Microbiol.">
        <title>Chitinibacter fontanus sp. nov., isolated from a spring.</title>
        <authorList>
            <person name="Sheu S.Y."/>
            <person name="Li Y.S."/>
            <person name="Young C.C."/>
            <person name="Chen W.M."/>
        </authorList>
    </citation>
    <scope>NUCLEOTIDE SEQUENCE [LARGE SCALE GENOMIC DNA]</scope>
    <source>
        <strain evidence="12 13">STM-7</strain>
    </source>
</reference>
<dbReference type="GO" id="GO:0016020">
    <property type="term" value="C:membrane"/>
    <property type="evidence" value="ECO:0007669"/>
    <property type="project" value="InterPro"/>
</dbReference>
<dbReference type="AlphaFoldDB" id="A0A7D5ZGJ1"/>
<evidence type="ECO:0000313" key="13">
    <source>
        <dbReference type="Proteomes" id="UP000510822"/>
    </source>
</evidence>
<name>A0A7D5ZGJ1_9NEIS</name>
<dbReference type="SUPFAM" id="SSF52540">
    <property type="entry name" value="P-loop containing nucleoside triphosphate hydrolases"/>
    <property type="match status" value="1"/>
</dbReference>
<dbReference type="Proteomes" id="UP000510822">
    <property type="component" value="Chromosome"/>
</dbReference>
<evidence type="ECO:0000256" key="9">
    <source>
        <dbReference type="PROSITE-ProRule" id="PRU01213"/>
    </source>
</evidence>
<evidence type="ECO:0000256" key="2">
    <source>
        <dbReference type="ARBA" id="ARBA00022475"/>
    </source>
</evidence>
<dbReference type="PANTHER" id="PTHR43514">
    <property type="entry name" value="ABC TRANSPORTER I FAMILY MEMBER 10"/>
    <property type="match status" value="1"/>
</dbReference>
<dbReference type="PROSITE" id="PS50893">
    <property type="entry name" value="ABC_TRANSPORTER_2"/>
    <property type="match status" value="1"/>
</dbReference>
<keyword evidence="2" id="KW-1003">Cell membrane</keyword>
<keyword evidence="6 12" id="KW-0067">ATP-binding</keyword>
<dbReference type="PROSITE" id="PS51866">
    <property type="entry name" value="MOP"/>
    <property type="match status" value="1"/>
</dbReference>
<evidence type="ECO:0000256" key="7">
    <source>
        <dbReference type="ARBA" id="ARBA00022967"/>
    </source>
</evidence>
<dbReference type="GO" id="GO:0005524">
    <property type="term" value="F:ATP binding"/>
    <property type="evidence" value="ECO:0007669"/>
    <property type="project" value="UniProtKB-KW"/>
</dbReference>
<keyword evidence="8" id="KW-0472">Membrane</keyword>
<dbReference type="PANTHER" id="PTHR43514:SF10">
    <property type="entry name" value="MOLYBDENUM IMPORT ATP-BINDING PROTEIN MODC 2"/>
    <property type="match status" value="1"/>
</dbReference>
<dbReference type="InterPro" id="IPR050334">
    <property type="entry name" value="Molybdenum_import_ModC"/>
</dbReference>
<dbReference type="InterPro" id="IPR003439">
    <property type="entry name" value="ABC_transporter-like_ATP-bd"/>
</dbReference>
<evidence type="ECO:0000259" key="11">
    <source>
        <dbReference type="PROSITE" id="PS51866"/>
    </source>
</evidence>
<evidence type="ECO:0000256" key="8">
    <source>
        <dbReference type="ARBA" id="ARBA00023136"/>
    </source>
</evidence>
<sequence>MIDLGVRGLSGENKIQLAAKFDDFTLAVNLDLPVRGVSVLFGPSGCGKTTVLRAIAGLAPQVRGVVNIAGELWQDEVTFVPSHLRGVGMVFQQPSLFAHLSVAQNLQFGLQRTPESQRRVRYEQALDLLGIAALLPRKPAQLSGGEQQRVAIARALLASPTLLLLDEPLAALDAPRKAELLPYLAQLNRELNIPMVYVTHAMDEVSQLADYLVLMSAGRVIAQGDLASTLARPDLPVQFAEERSTILDTRVVELNADFHLTRLAFGCDGSGGELWVPNKQHQLGQAQRLRIMARDISIATTDEAHSSIVNRLPAQITALLPTTHPAHVLVQMSVHGVTLMAQITALSQARLQLAVGQTVWAQVKAVALL</sequence>
<dbReference type="InterPro" id="IPR008995">
    <property type="entry name" value="Mo/tungstate-bd_C_term_dom"/>
</dbReference>
<keyword evidence="5" id="KW-0547">Nucleotide-binding</keyword>
<dbReference type="Gene3D" id="3.40.50.300">
    <property type="entry name" value="P-loop containing nucleotide triphosphate hydrolases"/>
    <property type="match status" value="1"/>
</dbReference>